<dbReference type="SUPFAM" id="SSF81901">
    <property type="entry name" value="HCP-like"/>
    <property type="match status" value="2"/>
</dbReference>
<dbReference type="RefSeq" id="WP_110531039.1">
    <property type="nucleotide sequence ID" value="NZ_NOXG01000014.1"/>
</dbReference>
<dbReference type="InterPro" id="IPR050767">
    <property type="entry name" value="Sel1_AlgK"/>
</dbReference>
<proteinExistence type="predicted"/>
<dbReference type="EMBL" id="NOXG01000014">
    <property type="protein sequence ID" value="PYD75113.1"/>
    <property type="molecule type" value="Genomic_DNA"/>
</dbReference>
<dbReference type="AlphaFoldDB" id="A0A318QQY6"/>
<organism evidence="1 2">
    <name type="scientific">Novacetimonas pomaceti</name>
    <dbReference type="NCBI Taxonomy" id="2021998"/>
    <lineage>
        <taxon>Bacteria</taxon>
        <taxon>Pseudomonadati</taxon>
        <taxon>Pseudomonadota</taxon>
        <taxon>Alphaproteobacteria</taxon>
        <taxon>Acetobacterales</taxon>
        <taxon>Acetobacteraceae</taxon>
        <taxon>Novacetimonas</taxon>
    </lineage>
</organism>
<name>A0A318QQY6_9PROT</name>
<gene>
    <name evidence="1" type="ORF">CFR71_10895</name>
</gene>
<evidence type="ECO:0000313" key="1">
    <source>
        <dbReference type="EMBL" id="PYD75113.1"/>
    </source>
</evidence>
<dbReference type="InterPro" id="IPR011990">
    <property type="entry name" value="TPR-like_helical_dom_sf"/>
</dbReference>
<reference evidence="1 2" key="1">
    <citation type="submission" date="2017-07" db="EMBL/GenBank/DDBJ databases">
        <title>A draft genome sequence of Komagataeibacter sp. T5K1.</title>
        <authorList>
            <person name="Skraban J."/>
            <person name="Cleenwerck I."/>
            <person name="Vandamme P."/>
            <person name="Trcek J."/>
        </authorList>
    </citation>
    <scope>NUCLEOTIDE SEQUENCE [LARGE SCALE GENOMIC DNA]</scope>
    <source>
        <strain evidence="1 2">T5K1</strain>
    </source>
</reference>
<evidence type="ECO:0000313" key="2">
    <source>
        <dbReference type="Proteomes" id="UP000247609"/>
    </source>
</evidence>
<dbReference type="InterPro" id="IPR006597">
    <property type="entry name" value="Sel1-like"/>
</dbReference>
<dbReference type="Proteomes" id="UP000247609">
    <property type="component" value="Unassembled WGS sequence"/>
</dbReference>
<dbReference type="Pfam" id="PF08238">
    <property type="entry name" value="Sel1"/>
    <property type="match status" value="8"/>
</dbReference>
<accession>A0A318QQY6</accession>
<comment type="caution">
    <text evidence="1">The sequence shown here is derived from an EMBL/GenBank/DDBJ whole genome shotgun (WGS) entry which is preliminary data.</text>
</comment>
<evidence type="ECO:0008006" key="3">
    <source>
        <dbReference type="Google" id="ProtNLM"/>
    </source>
</evidence>
<dbReference type="Gene3D" id="1.25.40.10">
    <property type="entry name" value="Tetratricopeptide repeat domain"/>
    <property type="match status" value="3"/>
</dbReference>
<sequence length="1112" mass="123469">MDTTQLRRQAEEGDLSSIMVMARIHSARTQGVDPADPVAYRRAIYRWCAAAAKQGSAEGLVALGDWCALGGEARPATAQFYERAVICYTRAAEAEGIGLDELPFDPERLWRPATTDGLLSSYFDMVNCDDDDATAAVIAAARADSSTIPDVAWLENCARKGVPGAAALLSDLMGYPKLFSVEYGAYATPRLGDYEQPDLMDWLLAAVVKGDFYAMTAMMARAFNANTWPTTMPEVLDDMGARMTAAPPFLRGRLAQIAAMAAQSVNDLAATRKWLDIGVACGDLWCEYALARLDLAQMPRGPLLSAAEHEARKNESERIVNSLIKEGKGVTRDEVHAPLALQSAAIKLLGDIAMIFPTEQNKAPWSCYKAAAEQGNAAAMAAVGNYVLRYPGPRAQSEYKYLREWLEKASRTKVITTGRADYCVDSMLRTDNPESRSKCKEFFEGLLSICDQIDRGGDDLIRNVARTTAEDFRRNYAYVLEMRGVLASAPRPRWGSLSGITPYEVDLPGAAQMYEKAALLGRASAMLRYADCLRDGTGVQRNLPAATEWYEKATEQGNIPARVELIKILFDPRSGATDPARAEALRQSLYLPEATMRRHDYFYFDLPRVVAAQEEAFALTWQLYLQATDAKRKDSLRTQVEIYCRWAGDYKRDLDFSLRFVKWARRAKLDPQVVTVVHNAARYTLELWAAKGSRCEEGSPVARRLLGELLLRGEMMPRDIKRGMELIGTPDANDVAGLEAIALAGGGDARDATTVARYRAASRAGSLKAQAWMFENVWPGEKDKAADQYMREAIECLPRLVDAGVLTPEKIVSVCLLALSRISCRGGILDLYAGLKHDTPKNIIWFPQHARPILTQLATTYAEKSVAAGGGVRTDTLMCLRYACGNYMDGKLRDSAMEWLEKLARDGNVRAMQFLSFAHNVHDKNPLSNAGKAFFWADQAARCGNEWGMLRLAYCHCLGIGAPRNYRNALGLFQELQKVPGHWGYFGEAMYLGGQKKGLLGPLFSNTRKADELMRKAANNTWGDYTTFGDLKARDAVAMYEEYKQIPDHWSPHETYRLYGADPTGIFFPHIQKYFHGGTLPFFFVPFQPDTLDTKNDIAMFSGVLMPFPRKS</sequence>
<dbReference type="PANTHER" id="PTHR11102">
    <property type="entry name" value="SEL-1-LIKE PROTEIN"/>
    <property type="match status" value="1"/>
</dbReference>
<dbReference type="PANTHER" id="PTHR11102:SF160">
    <property type="entry name" value="ERAD-ASSOCIATED E3 UBIQUITIN-PROTEIN LIGASE COMPONENT HRD3"/>
    <property type="match status" value="1"/>
</dbReference>
<dbReference type="SMART" id="SM00671">
    <property type="entry name" value="SEL1"/>
    <property type="match status" value="3"/>
</dbReference>
<protein>
    <recommendedName>
        <fullName evidence="3">Sel1 repeat family protein</fullName>
    </recommendedName>
</protein>